<dbReference type="PROSITE" id="PS50900">
    <property type="entry name" value="PLAC"/>
    <property type="match status" value="1"/>
</dbReference>
<keyword evidence="3" id="KW-0732">Signal</keyword>
<dbReference type="SMART" id="SM00209">
    <property type="entry name" value="TSP1"/>
    <property type="match status" value="6"/>
</dbReference>
<keyword evidence="4" id="KW-0677">Repeat</keyword>
<accession>A0A6F9DU47</accession>
<dbReference type="GO" id="GO:0004222">
    <property type="term" value="F:metalloendopeptidase activity"/>
    <property type="evidence" value="ECO:0007669"/>
    <property type="project" value="TreeGrafter"/>
</dbReference>
<evidence type="ECO:0000313" key="7">
    <source>
        <dbReference type="EMBL" id="CAB3266952.1"/>
    </source>
</evidence>
<dbReference type="Gene3D" id="2.20.100.10">
    <property type="entry name" value="Thrombospondin type-1 (TSP1) repeat"/>
    <property type="match status" value="6"/>
</dbReference>
<dbReference type="Pfam" id="PF19030">
    <property type="entry name" value="TSP1_ADAMTS"/>
    <property type="match status" value="6"/>
</dbReference>
<organism evidence="7">
    <name type="scientific">Phallusia mammillata</name>
    <dbReference type="NCBI Taxonomy" id="59560"/>
    <lineage>
        <taxon>Eukaryota</taxon>
        <taxon>Metazoa</taxon>
        <taxon>Chordata</taxon>
        <taxon>Tunicata</taxon>
        <taxon>Ascidiacea</taxon>
        <taxon>Phlebobranchia</taxon>
        <taxon>Ascidiidae</taxon>
        <taxon>Phallusia</taxon>
    </lineage>
</organism>
<dbReference type="GO" id="GO:0005576">
    <property type="term" value="C:extracellular region"/>
    <property type="evidence" value="ECO:0007669"/>
    <property type="project" value="UniProtKB-SubCell"/>
</dbReference>
<proteinExistence type="evidence at transcript level"/>
<dbReference type="PROSITE" id="PS50092">
    <property type="entry name" value="TSP1"/>
    <property type="match status" value="6"/>
</dbReference>
<dbReference type="InterPro" id="IPR050439">
    <property type="entry name" value="ADAMTS_ADAMTS-like"/>
</dbReference>
<evidence type="ECO:0000256" key="5">
    <source>
        <dbReference type="SAM" id="MobiDB-lite"/>
    </source>
</evidence>
<reference evidence="7" key="1">
    <citation type="submission" date="2020-04" db="EMBL/GenBank/DDBJ databases">
        <authorList>
            <person name="Neveu A P."/>
        </authorList>
    </citation>
    <scope>NUCLEOTIDE SEQUENCE</scope>
    <source>
        <tissue evidence="7">Whole embryo</tissue>
    </source>
</reference>
<evidence type="ECO:0000259" key="6">
    <source>
        <dbReference type="PROSITE" id="PS50900"/>
    </source>
</evidence>
<dbReference type="Pfam" id="PF08686">
    <property type="entry name" value="PLAC"/>
    <property type="match status" value="1"/>
</dbReference>
<gene>
    <name evidence="7" type="primary">Thsd4</name>
</gene>
<evidence type="ECO:0000256" key="3">
    <source>
        <dbReference type="ARBA" id="ARBA00022729"/>
    </source>
</evidence>
<evidence type="ECO:0000256" key="2">
    <source>
        <dbReference type="ARBA" id="ARBA00022525"/>
    </source>
</evidence>
<dbReference type="GO" id="GO:0031012">
    <property type="term" value="C:extracellular matrix"/>
    <property type="evidence" value="ECO:0007669"/>
    <property type="project" value="TreeGrafter"/>
</dbReference>
<dbReference type="GO" id="GO:0030198">
    <property type="term" value="P:extracellular matrix organization"/>
    <property type="evidence" value="ECO:0007669"/>
    <property type="project" value="TreeGrafter"/>
</dbReference>
<evidence type="ECO:0000256" key="4">
    <source>
        <dbReference type="ARBA" id="ARBA00022737"/>
    </source>
</evidence>
<protein>
    <submittedName>
        <fullName evidence="7">Thrombospondin type-1 domain-containing protein 4-like</fullName>
    </submittedName>
</protein>
<dbReference type="PANTHER" id="PTHR13723:SF281">
    <property type="entry name" value="PAPILIN"/>
    <property type="match status" value="1"/>
</dbReference>
<dbReference type="GO" id="GO:0006508">
    <property type="term" value="P:proteolysis"/>
    <property type="evidence" value="ECO:0007669"/>
    <property type="project" value="TreeGrafter"/>
</dbReference>
<dbReference type="InterPro" id="IPR036383">
    <property type="entry name" value="TSP1_rpt_sf"/>
</dbReference>
<evidence type="ECO:0000256" key="1">
    <source>
        <dbReference type="ARBA" id="ARBA00004613"/>
    </source>
</evidence>
<dbReference type="SUPFAM" id="SSF82895">
    <property type="entry name" value="TSP-1 type 1 repeat"/>
    <property type="match status" value="6"/>
</dbReference>
<dbReference type="InterPro" id="IPR000884">
    <property type="entry name" value="TSP1_rpt"/>
</dbReference>
<dbReference type="EMBL" id="LR791090">
    <property type="protein sequence ID" value="CAB3266952.1"/>
    <property type="molecule type" value="mRNA"/>
</dbReference>
<dbReference type="InterPro" id="IPR010909">
    <property type="entry name" value="PLAC"/>
</dbReference>
<feature type="region of interest" description="Disordered" evidence="5">
    <location>
        <begin position="320"/>
        <end position="340"/>
    </location>
</feature>
<comment type="subcellular location">
    <subcellularLocation>
        <location evidence="1">Secreted</location>
    </subcellularLocation>
</comment>
<name>A0A6F9DU47_9ASCI</name>
<feature type="region of interest" description="Disordered" evidence="5">
    <location>
        <begin position="1"/>
        <end position="38"/>
    </location>
</feature>
<keyword evidence="2" id="KW-0964">Secreted</keyword>
<feature type="domain" description="PLAC" evidence="6">
    <location>
        <begin position="410"/>
        <end position="447"/>
    </location>
</feature>
<dbReference type="PANTHER" id="PTHR13723">
    <property type="entry name" value="ADAMTS A DISINTEGRIN AND METALLOPROTEASE WITH THROMBOSPONDIN MOTIFS PROTEASE"/>
    <property type="match status" value="1"/>
</dbReference>
<sequence>MFSHVPRIGTNRNTPYWGRPTSVEDVDTSVDPADGNTNSRRSLQIINRQQTIDGSTAWTKRGYGPCSQSCAQGVKIQRFVCLVQSTRQVLDDSQCVGPKPKPKIKQCNSQPCPPFYDVGSWSECSRSCGMGRKTRRVICRQRFAGNFTSAVMYQKCGRLSKPNSHEHCQIQECARWEVTGEWSKCNVKCATGSQTRRTECKDGEGRTVPEAACSNARRPAHVRQCDAGPCVTKWFVTKWRECSSDCDRGVQRRNVHCLNTAQSSTGCPARTQPHETRTCARTSCGIKYEWFAGKWGSCSSNCGAGVQERPVVCLRVNPDGSTGSTEETDGQLPCNESEKPDVEQPCNTQSCGSRWYHTQWTECTASCNGGTRSRDVQCLDEHGDYSDLCAANERPRDSERCNTANCVSVHDPNCTDRLRNCQLVLRARFCSYTYYRTMCCLTCFQHNSSPDSTITFRK</sequence>
<dbReference type="AlphaFoldDB" id="A0A6F9DU47"/>